<keyword evidence="1 5" id="KW-0489">Methyltransferase</keyword>
<evidence type="ECO:0000256" key="2">
    <source>
        <dbReference type="ARBA" id="ARBA00022679"/>
    </source>
</evidence>
<name>A0A6I6GZ36_9BACT</name>
<evidence type="ECO:0000259" key="4">
    <source>
        <dbReference type="Pfam" id="PF13649"/>
    </source>
</evidence>
<dbReference type="PANTHER" id="PTHR43464">
    <property type="entry name" value="METHYLTRANSFERASE"/>
    <property type="match status" value="1"/>
</dbReference>
<accession>A0A6I6GZ36</accession>
<dbReference type="Proteomes" id="UP000426027">
    <property type="component" value="Chromosome"/>
</dbReference>
<dbReference type="InterPro" id="IPR041698">
    <property type="entry name" value="Methyltransf_25"/>
</dbReference>
<dbReference type="RefSeq" id="WP_157477887.1">
    <property type="nucleotide sequence ID" value="NZ_CP046566.1"/>
</dbReference>
<dbReference type="GO" id="GO:0008168">
    <property type="term" value="F:methyltransferase activity"/>
    <property type="evidence" value="ECO:0007669"/>
    <property type="project" value="UniProtKB-KW"/>
</dbReference>
<keyword evidence="3" id="KW-0949">S-adenosyl-L-methionine</keyword>
<dbReference type="KEGG" id="fls:GLV81_06505"/>
<dbReference type="GO" id="GO:0032259">
    <property type="term" value="P:methylation"/>
    <property type="evidence" value="ECO:0007669"/>
    <property type="project" value="UniProtKB-KW"/>
</dbReference>
<evidence type="ECO:0000313" key="6">
    <source>
        <dbReference type="Proteomes" id="UP000426027"/>
    </source>
</evidence>
<dbReference type="InterPro" id="IPR029063">
    <property type="entry name" value="SAM-dependent_MTases_sf"/>
</dbReference>
<dbReference type="EMBL" id="CP046566">
    <property type="protein sequence ID" value="QGW27791.1"/>
    <property type="molecule type" value="Genomic_DNA"/>
</dbReference>
<feature type="domain" description="Methyltransferase" evidence="4">
    <location>
        <begin position="48"/>
        <end position="115"/>
    </location>
</feature>
<protein>
    <submittedName>
        <fullName evidence="5">Methyltransferase domain-containing protein</fullName>
    </submittedName>
</protein>
<dbReference type="CDD" id="cd02440">
    <property type="entry name" value="AdoMet_MTases"/>
    <property type="match status" value="1"/>
</dbReference>
<reference evidence="5 6" key="1">
    <citation type="submission" date="2019-11" db="EMBL/GenBank/DDBJ databases">
        <authorList>
            <person name="Im W.T."/>
        </authorList>
    </citation>
    <scope>NUCLEOTIDE SEQUENCE [LARGE SCALE GENOMIC DNA]</scope>
    <source>
        <strain evidence="5 6">SB-02</strain>
    </source>
</reference>
<dbReference type="AlphaFoldDB" id="A0A6I6GZ36"/>
<evidence type="ECO:0000256" key="3">
    <source>
        <dbReference type="ARBA" id="ARBA00022691"/>
    </source>
</evidence>
<sequence length="118" mass="13810">MAAKEWFDDWFDTPYYHQLYFQRDAQEAAAFINRLLQYLQPAAGSKMLDVACGKGRHSLQLSQQGFDVTGIDISAQSIAAANQQAHDQLQFFVHDMRQPFWINYFDYAFNFFTKLRLL</sequence>
<proteinExistence type="predicted"/>
<organism evidence="5 6">
    <name type="scientific">Phnomibacter ginsenosidimutans</name>
    <dbReference type="NCBI Taxonomy" id="2676868"/>
    <lineage>
        <taxon>Bacteria</taxon>
        <taxon>Pseudomonadati</taxon>
        <taxon>Bacteroidota</taxon>
        <taxon>Chitinophagia</taxon>
        <taxon>Chitinophagales</taxon>
        <taxon>Chitinophagaceae</taxon>
        <taxon>Phnomibacter</taxon>
    </lineage>
</organism>
<dbReference type="Pfam" id="PF13649">
    <property type="entry name" value="Methyltransf_25"/>
    <property type="match status" value="1"/>
</dbReference>
<evidence type="ECO:0000313" key="5">
    <source>
        <dbReference type="EMBL" id="QGW27791.1"/>
    </source>
</evidence>
<keyword evidence="2 5" id="KW-0808">Transferase</keyword>
<dbReference type="SUPFAM" id="SSF53335">
    <property type="entry name" value="S-adenosyl-L-methionine-dependent methyltransferases"/>
    <property type="match status" value="1"/>
</dbReference>
<dbReference type="PANTHER" id="PTHR43464:SF19">
    <property type="entry name" value="UBIQUINONE BIOSYNTHESIS O-METHYLTRANSFERASE, MITOCHONDRIAL"/>
    <property type="match status" value="1"/>
</dbReference>
<evidence type="ECO:0000256" key="1">
    <source>
        <dbReference type="ARBA" id="ARBA00022603"/>
    </source>
</evidence>
<dbReference type="Gene3D" id="3.40.50.150">
    <property type="entry name" value="Vaccinia Virus protein VP39"/>
    <property type="match status" value="1"/>
</dbReference>
<gene>
    <name evidence="5" type="ORF">GLV81_06505</name>
</gene>
<keyword evidence="6" id="KW-1185">Reference proteome</keyword>